<protein>
    <submittedName>
        <fullName evidence="5">Bacterial extracellular solute-binding s, 5 Middle family protein</fullName>
    </submittedName>
</protein>
<dbReference type="InterPro" id="IPR023765">
    <property type="entry name" value="SBP_5_CS"/>
</dbReference>
<dbReference type="SUPFAM" id="SSF53850">
    <property type="entry name" value="Periplasmic binding protein-like II"/>
    <property type="match status" value="1"/>
</dbReference>
<evidence type="ECO:0000259" key="4">
    <source>
        <dbReference type="Pfam" id="PF00496"/>
    </source>
</evidence>
<name>I6CQJ3_SHIFL</name>
<organism evidence="5 6">
    <name type="scientific">Shigella flexneri K-315</name>
    <dbReference type="NCBI Taxonomy" id="766150"/>
    <lineage>
        <taxon>Bacteria</taxon>
        <taxon>Pseudomonadati</taxon>
        <taxon>Pseudomonadota</taxon>
        <taxon>Gammaproteobacteria</taxon>
        <taxon>Enterobacterales</taxon>
        <taxon>Enterobacteriaceae</taxon>
        <taxon>Shigella</taxon>
    </lineage>
</organism>
<evidence type="ECO:0000256" key="2">
    <source>
        <dbReference type="ARBA" id="ARBA00005695"/>
    </source>
</evidence>
<evidence type="ECO:0000256" key="3">
    <source>
        <dbReference type="ARBA" id="ARBA00022729"/>
    </source>
</evidence>
<dbReference type="CDD" id="cd08512">
    <property type="entry name" value="PBP2_NikA_DppA_OppA_like_7"/>
    <property type="match status" value="1"/>
</dbReference>
<comment type="similarity">
    <text evidence="2">Belongs to the bacterial solute-binding protein 5 family.</text>
</comment>
<dbReference type="InterPro" id="IPR000914">
    <property type="entry name" value="SBP_5_dom"/>
</dbReference>
<dbReference type="GO" id="GO:0042938">
    <property type="term" value="P:dipeptide transport"/>
    <property type="evidence" value="ECO:0007669"/>
    <property type="project" value="TreeGrafter"/>
</dbReference>
<dbReference type="PROSITE" id="PS01040">
    <property type="entry name" value="SBP_BACTERIAL_5"/>
    <property type="match status" value="1"/>
</dbReference>
<sequence>MLVIGKAADPQTLAPAVTIDNNDWTVTYPSYQRLVQYKTDGDKGSTDVEGDLASSWKASDDQKEWTFTLKDNAKFADGTPVTAEAVKLSFERLLKIGQGPAEAFPKDLKIDAPDEHTVKFTLSQPFAPFLYTLANDGASIINPAVLKEHAADDARGFLAQNTAGSGPFMLKSWQKGQQLVLVPNPHYPGNKPNFKRVSVKIIGESASRRLQLSRGDIDIADALPVDQLNALKQENKVNVAEYPSLRVTYLYLNNSKAPLNQADLRRAISWSTDYQGMVNGILSGNGKQMRGPIPEGMWGYDARQCNTTMTKRKPKPNGIK</sequence>
<dbReference type="PANTHER" id="PTHR30290:SF38">
    <property type="entry name" value="D,D-DIPEPTIDE-BINDING PERIPLASMIC PROTEIN DDPA-RELATED"/>
    <property type="match status" value="1"/>
</dbReference>
<accession>I6CQJ3</accession>
<evidence type="ECO:0000313" key="5">
    <source>
        <dbReference type="EMBL" id="EIQ21785.1"/>
    </source>
</evidence>
<dbReference type="Pfam" id="PF00496">
    <property type="entry name" value="SBP_bac_5"/>
    <property type="match status" value="1"/>
</dbReference>
<gene>
    <name evidence="5" type="ORF">SFK315_1999</name>
</gene>
<dbReference type="GO" id="GO:1904680">
    <property type="term" value="F:peptide transmembrane transporter activity"/>
    <property type="evidence" value="ECO:0007669"/>
    <property type="project" value="TreeGrafter"/>
</dbReference>
<keyword evidence="3" id="KW-0732">Signal</keyword>
<dbReference type="GO" id="GO:0030288">
    <property type="term" value="C:outer membrane-bounded periplasmic space"/>
    <property type="evidence" value="ECO:0007669"/>
    <property type="project" value="TreeGrafter"/>
</dbReference>
<dbReference type="InterPro" id="IPR039424">
    <property type="entry name" value="SBP_5"/>
</dbReference>
<proteinExistence type="inferred from homology"/>
<dbReference type="Gene3D" id="3.10.105.10">
    <property type="entry name" value="Dipeptide-binding Protein, Domain 3"/>
    <property type="match status" value="1"/>
</dbReference>
<dbReference type="AlphaFoldDB" id="I6CQJ3"/>
<dbReference type="PANTHER" id="PTHR30290">
    <property type="entry name" value="PERIPLASMIC BINDING COMPONENT OF ABC TRANSPORTER"/>
    <property type="match status" value="1"/>
</dbReference>
<dbReference type="Proteomes" id="UP000005407">
    <property type="component" value="Unassembled WGS sequence"/>
</dbReference>
<dbReference type="EMBL" id="AKMY01000034">
    <property type="protein sequence ID" value="EIQ21785.1"/>
    <property type="molecule type" value="Genomic_DNA"/>
</dbReference>
<comment type="subcellular location">
    <subcellularLocation>
        <location evidence="1">Periplasm</location>
    </subcellularLocation>
</comment>
<evidence type="ECO:0000313" key="6">
    <source>
        <dbReference type="Proteomes" id="UP000005407"/>
    </source>
</evidence>
<dbReference type="Gene3D" id="3.40.190.10">
    <property type="entry name" value="Periplasmic binding protein-like II"/>
    <property type="match status" value="1"/>
</dbReference>
<evidence type="ECO:0000256" key="1">
    <source>
        <dbReference type="ARBA" id="ARBA00004418"/>
    </source>
</evidence>
<dbReference type="PATRIC" id="fig|766150.3.peg.1955"/>
<dbReference type="Gene3D" id="3.90.76.10">
    <property type="entry name" value="Dipeptide-binding Protein, Domain 1"/>
    <property type="match status" value="1"/>
</dbReference>
<reference evidence="5 6" key="1">
    <citation type="submission" date="2012-03" db="EMBL/GenBank/DDBJ databases">
        <authorList>
            <person name="Rasko D."/>
            <person name="Redman J."/>
            <person name="Daugherty S.C."/>
            <person name="Tallon L."/>
            <person name="Sadzewicz L."/>
            <person name="Jones K."/>
            <person name="Santana-Cruz I."/>
            <person name="Liu X."/>
        </authorList>
    </citation>
    <scope>NUCLEOTIDE SEQUENCE [LARGE SCALE GENOMIC DNA]</scope>
    <source>
        <strain evidence="5 6">K-315</strain>
    </source>
</reference>
<comment type="caution">
    <text evidence="5">The sequence shown here is derived from an EMBL/GenBank/DDBJ whole genome shotgun (WGS) entry which is preliminary data.</text>
</comment>
<feature type="domain" description="Solute-binding protein family 5" evidence="4">
    <location>
        <begin position="48"/>
        <end position="302"/>
    </location>
</feature>